<reference evidence="3 4" key="1">
    <citation type="submission" date="2017-10" db="EMBL/GenBank/DDBJ databases">
        <title>Reclassification of Eubacterium combesii and discrepancies in the nomenclature of botulinum neurotoxin producing clostridia. Request for an Opinion.</title>
        <authorList>
            <person name="Dobritsa A.P."/>
            <person name="Kutumbaka K.K."/>
            <person name="Samadpour M."/>
        </authorList>
    </citation>
    <scope>NUCLEOTIDE SEQUENCE [LARGE SCALE GENOMIC DNA]</scope>
    <source>
        <strain evidence="3 4">DSM 20696</strain>
    </source>
</reference>
<protein>
    <recommendedName>
        <fullName evidence="2">DUF8042 domain-containing protein</fullName>
    </recommendedName>
</protein>
<organism evidence="3 4">
    <name type="scientific">Clostridium combesii</name>
    <dbReference type="NCBI Taxonomy" id="39481"/>
    <lineage>
        <taxon>Bacteria</taxon>
        <taxon>Bacillati</taxon>
        <taxon>Bacillota</taxon>
        <taxon>Clostridia</taxon>
        <taxon>Eubacteriales</taxon>
        <taxon>Clostridiaceae</taxon>
        <taxon>Clostridium</taxon>
    </lineage>
</organism>
<comment type="caution">
    <text evidence="3">The sequence shown here is derived from an EMBL/GenBank/DDBJ whole genome shotgun (WGS) entry which is preliminary data.</text>
</comment>
<dbReference type="RefSeq" id="WP_045905252.1">
    <property type="nucleotide sequence ID" value="NZ_PEIK01000009.1"/>
</dbReference>
<accession>A0A2G7HF90</accession>
<name>A0A2G7HF90_9CLOT</name>
<gene>
    <name evidence="3" type="ORF">CS538_12305</name>
</gene>
<keyword evidence="1" id="KW-0175">Coiled coil</keyword>
<sequence>MNEKIEALRTASEYILNLKNGIKTASENFQNGNEEEGNNLVPLIADGINWITQVLELTKDVHKKEVNFDELNNKLEEIVEAIEFQDFILVGDLFQYEILPEVENMEEIINRSLLN</sequence>
<feature type="domain" description="DUF8042" evidence="2">
    <location>
        <begin position="1"/>
        <end position="113"/>
    </location>
</feature>
<dbReference type="InterPro" id="IPR058355">
    <property type="entry name" value="DUF8042"/>
</dbReference>
<dbReference type="Pfam" id="PF26154">
    <property type="entry name" value="DUF8042"/>
    <property type="match status" value="1"/>
</dbReference>
<feature type="coiled-coil region" evidence="1">
    <location>
        <begin position="54"/>
        <end position="81"/>
    </location>
</feature>
<evidence type="ECO:0000259" key="2">
    <source>
        <dbReference type="Pfam" id="PF26154"/>
    </source>
</evidence>
<keyword evidence="4" id="KW-1185">Reference proteome</keyword>
<dbReference type="EMBL" id="PEIK01000009">
    <property type="protein sequence ID" value="PIH03770.1"/>
    <property type="molecule type" value="Genomic_DNA"/>
</dbReference>
<proteinExistence type="predicted"/>
<evidence type="ECO:0000313" key="4">
    <source>
        <dbReference type="Proteomes" id="UP000231322"/>
    </source>
</evidence>
<evidence type="ECO:0000256" key="1">
    <source>
        <dbReference type="SAM" id="Coils"/>
    </source>
</evidence>
<evidence type="ECO:0000313" key="3">
    <source>
        <dbReference type="EMBL" id="PIH03770.1"/>
    </source>
</evidence>
<dbReference type="Proteomes" id="UP000231322">
    <property type="component" value="Unassembled WGS sequence"/>
</dbReference>
<dbReference type="AlphaFoldDB" id="A0A2G7HF90"/>